<feature type="compositionally biased region" description="Basic and acidic residues" evidence="1">
    <location>
        <begin position="617"/>
        <end position="626"/>
    </location>
</feature>
<reference evidence="2" key="1">
    <citation type="submission" date="2024-07" db="EMBL/GenBank/DDBJ databases">
        <title>Complete genome sequence of Verrucomicrobiaceae bacterium NT6N.</title>
        <authorList>
            <person name="Huang C."/>
            <person name="Takami H."/>
            <person name="Hamasaki K."/>
        </authorList>
    </citation>
    <scope>NUCLEOTIDE SEQUENCE</scope>
    <source>
        <strain evidence="2">NT6N</strain>
    </source>
</reference>
<name>A0AAT9FHU4_9BACT</name>
<dbReference type="AlphaFoldDB" id="A0AAT9FHU4"/>
<feature type="compositionally biased region" description="Polar residues" evidence="1">
    <location>
        <begin position="583"/>
        <end position="596"/>
    </location>
</feature>
<dbReference type="EMBL" id="AP026866">
    <property type="protein sequence ID" value="BDS05571.1"/>
    <property type="molecule type" value="Genomic_DNA"/>
</dbReference>
<sequence length="777" mass="83654">MAKTAGNPFDHAFEMLGHAPDVATDCINSEALELLTQALTSRAGDRGRMVLLRSPRAGFGKTHLLMRLHQRVAHTHEFIPLEPSKGRYLDASAVLDAVLRRFSRILPGGGGLTVLDLLARRILATGLEPLVCSGEVPSQDRESALQALQERPVETFDFHNEEAVTALWAQANFGLLGPRLTAELAERTQAGFRPVAWWVELLFRYSSAPLDQTTRNSSLVETVFGADAVETDMHEKLVTLLNLTGLVTSPVLVLDEVEGFSSNPEAALQVATFLNALHQSCNELALIISVNGDVWETAFLPRMPCGLKDRLSDIVIDLKPMTKEQAAKLLRDRAGDHADQILDRMDLDTGVIYARGLIREASNMWAELEMQASAPATGSQTSQTSDFATAAQTPISLATPTPEPTPEPAPDPTPTPEPTPAPEPVQQAETSPQPTTAQEPVAPAAPTEAQPAPSPQPESTAPEPAPTEPFTQVVAEQKSPEPAAEVKPRITSDVISAAAAAAAAIETSELETYSQQPAGHMATDMASPFEPVADYKPAPTNPVASDHSQGIMSPFQEADSQETDEDDDSEGLPYFENVEEAQFNYQPEPTAPQSTGVFEPVQPASEPVAAQVTEPRAFADESKTEEPAQQDSPFTYADNREQHEAPAPITPPQEPIQAVEDSPFTPVEPSAPQRDSAKSSQPAASPFSIDTDANPVSPFQPVTPVQPAHPVQPVQPVANQVQPPQAQPAASPQPEPPASTFGQAHENPPKPHVVTSGDQEKVEDLLRQFRDRYGREE</sequence>
<feature type="compositionally biased region" description="Polar residues" evidence="1">
    <location>
        <begin position="542"/>
        <end position="551"/>
    </location>
</feature>
<evidence type="ECO:0000256" key="1">
    <source>
        <dbReference type="SAM" id="MobiDB-lite"/>
    </source>
</evidence>
<gene>
    <name evidence="2" type="ORF">NT6N_06110</name>
</gene>
<dbReference type="KEGG" id="osu:NT6N_06110"/>
<evidence type="ECO:0000313" key="2">
    <source>
        <dbReference type="EMBL" id="BDS05571.1"/>
    </source>
</evidence>
<feature type="region of interest" description="Disordered" evidence="1">
    <location>
        <begin position="396"/>
        <end position="762"/>
    </location>
</feature>
<evidence type="ECO:0008006" key="3">
    <source>
        <dbReference type="Google" id="ProtNLM"/>
    </source>
</evidence>
<feature type="compositionally biased region" description="Low complexity" evidence="1">
    <location>
        <begin position="432"/>
        <end position="462"/>
    </location>
</feature>
<proteinExistence type="predicted"/>
<organism evidence="2">
    <name type="scientific">Oceaniferula spumae</name>
    <dbReference type="NCBI Taxonomy" id="2979115"/>
    <lineage>
        <taxon>Bacteria</taxon>
        <taxon>Pseudomonadati</taxon>
        <taxon>Verrucomicrobiota</taxon>
        <taxon>Verrucomicrobiia</taxon>
        <taxon>Verrucomicrobiales</taxon>
        <taxon>Verrucomicrobiaceae</taxon>
        <taxon>Oceaniferula</taxon>
    </lineage>
</organism>
<protein>
    <recommendedName>
        <fullName evidence="3">Orc1-like AAA ATPase domain-containing protein</fullName>
    </recommendedName>
</protein>
<feature type="compositionally biased region" description="Acidic residues" evidence="1">
    <location>
        <begin position="559"/>
        <end position="570"/>
    </location>
</feature>
<feature type="compositionally biased region" description="Low complexity" evidence="1">
    <location>
        <begin position="700"/>
        <end position="730"/>
    </location>
</feature>
<feature type="compositionally biased region" description="Pro residues" evidence="1">
    <location>
        <begin position="401"/>
        <end position="423"/>
    </location>
</feature>
<accession>A0AAT9FHU4</accession>
<dbReference type="SUPFAM" id="SSF52540">
    <property type="entry name" value="P-loop containing nucleoside triphosphate hydrolases"/>
    <property type="match status" value="1"/>
</dbReference>
<dbReference type="InterPro" id="IPR027417">
    <property type="entry name" value="P-loop_NTPase"/>
</dbReference>